<reference evidence="1 2" key="1">
    <citation type="submission" date="2016-03" db="EMBL/GenBank/DDBJ databases">
        <title>EvidentialGene: Evidence-directed Construction of Genes on Genomes.</title>
        <authorList>
            <person name="Gilbert D.G."/>
            <person name="Choi J.-H."/>
            <person name="Mockaitis K."/>
            <person name="Colbourne J."/>
            <person name="Pfrender M."/>
        </authorList>
    </citation>
    <scope>NUCLEOTIDE SEQUENCE [LARGE SCALE GENOMIC DNA]</scope>
    <source>
        <strain evidence="1 2">Xinb3</strain>
        <tissue evidence="1">Complete organism</tissue>
    </source>
</reference>
<dbReference type="EMBL" id="LRGB01000233">
    <property type="protein sequence ID" value="KZS20278.1"/>
    <property type="molecule type" value="Genomic_DNA"/>
</dbReference>
<protein>
    <recommendedName>
        <fullName evidence="3">Endonuclease/exonuclease/phosphatase domain-containing protein</fullName>
    </recommendedName>
</protein>
<keyword evidence="2" id="KW-1185">Reference proteome</keyword>
<sequence>MDRLTPGQLTLQHRTRCIQWNARGLSKANLEEFRQYITVVKPDIALLSETHWKPSFNAKFKSYHVLKKDRLNRPVVGVAVLVHKNLRFSPLILPNSDSMETISVTIMSSSNTPTDFISLYVPKGDCEVADIDFFFN</sequence>
<dbReference type="Gene3D" id="3.60.10.10">
    <property type="entry name" value="Endonuclease/exonuclease/phosphatase"/>
    <property type="match status" value="1"/>
</dbReference>
<dbReference type="InterPro" id="IPR036691">
    <property type="entry name" value="Endo/exonu/phosph_ase_sf"/>
</dbReference>
<dbReference type="Proteomes" id="UP000076858">
    <property type="component" value="Unassembled WGS sequence"/>
</dbReference>
<dbReference type="PANTHER" id="PTHR33273:SF4">
    <property type="entry name" value="ENDONUCLEASE_EXONUCLEASE_PHOSPHATASE DOMAIN-CONTAINING PROTEIN"/>
    <property type="match status" value="1"/>
</dbReference>
<proteinExistence type="predicted"/>
<evidence type="ECO:0008006" key="3">
    <source>
        <dbReference type="Google" id="ProtNLM"/>
    </source>
</evidence>
<comment type="caution">
    <text evidence="1">The sequence shown here is derived from an EMBL/GenBank/DDBJ whole genome shotgun (WGS) entry which is preliminary data.</text>
</comment>
<dbReference type="SUPFAM" id="SSF56219">
    <property type="entry name" value="DNase I-like"/>
    <property type="match status" value="1"/>
</dbReference>
<organism evidence="1 2">
    <name type="scientific">Daphnia magna</name>
    <dbReference type="NCBI Taxonomy" id="35525"/>
    <lineage>
        <taxon>Eukaryota</taxon>
        <taxon>Metazoa</taxon>
        <taxon>Ecdysozoa</taxon>
        <taxon>Arthropoda</taxon>
        <taxon>Crustacea</taxon>
        <taxon>Branchiopoda</taxon>
        <taxon>Diplostraca</taxon>
        <taxon>Cladocera</taxon>
        <taxon>Anomopoda</taxon>
        <taxon>Daphniidae</taxon>
        <taxon>Daphnia</taxon>
    </lineage>
</organism>
<evidence type="ECO:0000313" key="2">
    <source>
        <dbReference type="Proteomes" id="UP000076858"/>
    </source>
</evidence>
<dbReference type="AlphaFoldDB" id="A0A162R6W3"/>
<dbReference type="PANTHER" id="PTHR33273">
    <property type="entry name" value="DOMAIN-CONTAINING PROTEIN, PUTATIVE-RELATED"/>
    <property type="match status" value="1"/>
</dbReference>
<accession>A0A162R6W3</accession>
<evidence type="ECO:0000313" key="1">
    <source>
        <dbReference type="EMBL" id="KZS20278.1"/>
    </source>
</evidence>
<name>A0A162R6W3_9CRUS</name>
<gene>
    <name evidence="1" type="ORF">APZ42_013072</name>
</gene>